<reference evidence="2 3" key="1">
    <citation type="submission" date="2019-03" db="EMBL/GenBank/DDBJ databases">
        <authorList>
            <person name="Kim M.K.M."/>
        </authorList>
    </citation>
    <scope>NUCLEOTIDE SEQUENCE [LARGE SCALE GENOMIC DNA]</scope>
    <source>
        <strain evidence="2 3">17J68-12</strain>
    </source>
</reference>
<dbReference type="OrthoDB" id="681113at2"/>
<dbReference type="Proteomes" id="UP000295334">
    <property type="component" value="Unassembled WGS sequence"/>
</dbReference>
<comment type="caution">
    <text evidence="2">The sequence shown here is derived from an EMBL/GenBank/DDBJ whole genome shotgun (WGS) entry which is preliminary data.</text>
</comment>
<keyword evidence="1" id="KW-0472">Membrane</keyword>
<feature type="transmembrane region" description="Helical" evidence="1">
    <location>
        <begin position="130"/>
        <end position="151"/>
    </location>
</feature>
<sequence>MSNRSFIPRSLHRWPLFLALLPMLSLWHAGNELFGFVRAGEALQYLLYCGTWIAVFFGCARLLLRSTAAAVLLAFFLAVFFVFFGAVYDAAAKLLPVRLVSYKLFPFVLLAVLLLAARGCIRARRAGKPVYYYLNLLLLVLCATEAVTSVFRYSDYRRHHNLIIADMPLSERFQPAMPQPEKPDVYVLVLDEYSRADALQRMGFNNQPFVDSLRALRFFVADSSRANYNFTPYAMGSCLNMRYVDPASGTNGTDPVLMLRAVHSVSDNETFRIFRKMGYELRFYASLDNPYQKRKSLNEFGNFTYVQVFGGLFTSRLVRDLGWRGEPLTALITSKPYHYFDLDQRERDIRYYLDETCRSADSARRAPRLVYCHLLLTHKPFLFDSAGRRKPADRVLHEEGVSDYLDQVRVANREMLDLISCIRENGKKNSIILLLSDHGSRLEKAHKADAFKNLCAIYYPDSAYGGLSPEQSPVNLFRYLFNQRFGQHYPLLPDSSVFVRYE</sequence>
<gene>
    <name evidence="2" type="ORF">EPD60_15770</name>
</gene>
<evidence type="ECO:0000256" key="1">
    <source>
        <dbReference type="SAM" id="Phobius"/>
    </source>
</evidence>
<dbReference type="InterPro" id="IPR017850">
    <property type="entry name" value="Alkaline_phosphatase_core_sf"/>
</dbReference>
<name>A0A4R1B1W5_9BACT</name>
<keyword evidence="3" id="KW-1185">Reference proteome</keyword>
<evidence type="ECO:0000313" key="2">
    <source>
        <dbReference type="EMBL" id="TCJ12014.1"/>
    </source>
</evidence>
<feature type="transmembrane region" description="Helical" evidence="1">
    <location>
        <begin position="71"/>
        <end position="88"/>
    </location>
</feature>
<evidence type="ECO:0008006" key="4">
    <source>
        <dbReference type="Google" id="ProtNLM"/>
    </source>
</evidence>
<keyword evidence="1" id="KW-1133">Transmembrane helix</keyword>
<keyword evidence="1" id="KW-0812">Transmembrane</keyword>
<feature type="transmembrane region" description="Helical" evidence="1">
    <location>
        <begin position="100"/>
        <end position="118"/>
    </location>
</feature>
<accession>A0A4R1B1W5</accession>
<evidence type="ECO:0000313" key="3">
    <source>
        <dbReference type="Proteomes" id="UP000295334"/>
    </source>
</evidence>
<dbReference type="RefSeq" id="WP_131450491.1">
    <property type="nucleotide sequence ID" value="NZ_SJZI01000052.1"/>
</dbReference>
<feature type="transmembrane region" description="Helical" evidence="1">
    <location>
        <begin position="45"/>
        <end position="64"/>
    </location>
</feature>
<proteinExistence type="predicted"/>
<dbReference type="EMBL" id="SJZI01000052">
    <property type="protein sequence ID" value="TCJ12014.1"/>
    <property type="molecule type" value="Genomic_DNA"/>
</dbReference>
<dbReference type="Gene3D" id="3.40.720.10">
    <property type="entry name" value="Alkaline Phosphatase, subunit A"/>
    <property type="match status" value="1"/>
</dbReference>
<dbReference type="AlphaFoldDB" id="A0A4R1B1W5"/>
<dbReference type="SUPFAM" id="SSF53649">
    <property type="entry name" value="Alkaline phosphatase-like"/>
    <property type="match status" value="1"/>
</dbReference>
<protein>
    <recommendedName>
        <fullName evidence="4">Sulfatase N-terminal domain-containing protein</fullName>
    </recommendedName>
</protein>
<organism evidence="2 3">
    <name type="scientific">Flaviaesturariibacter flavus</name>
    <dbReference type="NCBI Taxonomy" id="2502780"/>
    <lineage>
        <taxon>Bacteria</taxon>
        <taxon>Pseudomonadati</taxon>
        <taxon>Bacteroidota</taxon>
        <taxon>Chitinophagia</taxon>
        <taxon>Chitinophagales</taxon>
        <taxon>Chitinophagaceae</taxon>
        <taxon>Flaviaestuariibacter</taxon>
    </lineage>
</organism>